<dbReference type="InterPro" id="IPR041698">
    <property type="entry name" value="Methyltransf_25"/>
</dbReference>
<evidence type="ECO:0000259" key="2">
    <source>
        <dbReference type="Pfam" id="PF13649"/>
    </source>
</evidence>
<organism evidence="3">
    <name type="scientific">marine sediment metagenome</name>
    <dbReference type="NCBI Taxonomy" id="412755"/>
    <lineage>
        <taxon>unclassified sequences</taxon>
        <taxon>metagenomes</taxon>
        <taxon>ecological metagenomes</taxon>
    </lineage>
</organism>
<dbReference type="InterPro" id="IPR029063">
    <property type="entry name" value="SAM-dependent_MTases_sf"/>
</dbReference>
<dbReference type="GO" id="GO:0008168">
    <property type="term" value="F:methyltransferase activity"/>
    <property type="evidence" value="ECO:0007669"/>
    <property type="project" value="TreeGrafter"/>
</dbReference>
<dbReference type="PANTHER" id="PTHR43464">
    <property type="entry name" value="METHYLTRANSFERASE"/>
    <property type="match status" value="1"/>
</dbReference>
<feature type="region of interest" description="Disordered" evidence="1">
    <location>
        <begin position="1"/>
        <end position="20"/>
    </location>
</feature>
<evidence type="ECO:0000313" key="3">
    <source>
        <dbReference type="EMBL" id="GAG25801.1"/>
    </source>
</evidence>
<feature type="non-terminal residue" evidence="3">
    <location>
        <position position="1"/>
    </location>
</feature>
<dbReference type="SUPFAM" id="SSF53335">
    <property type="entry name" value="S-adenosyl-L-methionine-dependent methyltransferases"/>
    <property type="match status" value="1"/>
</dbReference>
<proteinExistence type="predicted"/>
<name>X0XLE1_9ZZZZ</name>
<gene>
    <name evidence="3" type="ORF">S01H1_55509</name>
</gene>
<evidence type="ECO:0000256" key="1">
    <source>
        <dbReference type="SAM" id="MobiDB-lite"/>
    </source>
</evidence>
<reference evidence="3" key="1">
    <citation type="journal article" date="2014" name="Front. Microbiol.">
        <title>High frequency of phylogenetically diverse reductive dehalogenase-homologous genes in deep subseafloor sedimentary metagenomes.</title>
        <authorList>
            <person name="Kawai M."/>
            <person name="Futagami T."/>
            <person name="Toyoda A."/>
            <person name="Takaki Y."/>
            <person name="Nishi S."/>
            <person name="Hori S."/>
            <person name="Arai W."/>
            <person name="Tsubouchi T."/>
            <person name="Morono Y."/>
            <person name="Uchiyama I."/>
            <person name="Ito T."/>
            <person name="Fujiyama A."/>
            <person name="Inagaki F."/>
            <person name="Takami H."/>
        </authorList>
    </citation>
    <scope>NUCLEOTIDE SEQUENCE</scope>
    <source>
        <strain evidence="3">Expedition CK06-06</strain>
    </source>
</reference>
<dbReference type="CDD" id="cd02440">
    <property type="entry name" value="AdoMet_MTases"/>
    <property type="match status" value="1"/>
</dbReference>
<feature type="domain" description="Methyltransferase" evidence="2">
    <location>
        <begin position="58"/>
        <end position="150"/>
    </location>
</feature>
<dbReference type="EMBL" id="BARS01036088">
    <property type="protein sequence ID" value="GAG25801.1"/>
    <property type="molecule type" value="Genomic_DNA"/>
</dbReference>
<dbReference type="Pfam" id="PF13649">
    <property type="entry name" value="Methyltransf_25"/>
    <property type="match status" value="1"/>
</dbReference>
<accession>X0XLE1</accession>
<sequence length="257" mass="28836">SRQLHEANRQSWNAATVAHNSHKRDQAGFLRRGGSTLFPEEVELLGDVAGRRLVHLLCNSGQDTLSLARLRAIVTGVDISDEAIRFARELSAESGIAAIFYRADVYDWLEAARERGERFDMAFCSYGSICWLSDLKRWAAGVWAVLAPGGRFVTVDLHPVSMMFNERLELTYPYFGEGKPQEWEEGVGDYVAVSGPALAPSGFQEGVREFKNPCAVYEFQWSVGAILGALLESGLRIEQYREYPYVNGVKLFENMRE</sequence>
<feature type="non-terminal residue" evidence="3">
    <location>
        <position position="257"/>
    </location>
</feature>
<dbReference type="Gene3D" id="3.40.50.150">
    <property type="entry name" value="Vaccinia Virus protein VP39"/>
    <property type="match status" value="1"/>
</dbReference>
<protein>
    <recommendedName>
        <fullName evidence="2">Methyltransferase domain-containing protein</fullName>
    </recommendedName>
</protein>
<dbReference type="PANTHER" id="PTHR43464:SF82">
    <property type="entry name" value="METHYLTRANSFERASE DOMAIN-CONTAINING PROTEIN"/>
    <property type="match status" value="1"/>
</dbReference>
<dbReference type="AlphaFoldDB" id="X0XLE1"/>
<comment type="caution">
    <text evidence="3">The sequence shown here is derived from an EMBL/GenBank/DDBJ whole genome shotgun (WGS) entry which is preliminary data.</text>
</comment>